<dbReference type="InterPro" id="IPR036793">
    <property type="entry name" value="Asp_carbatrfase_reg_N_sf"/>
</dbReference>
<keyword evidence="8" id="KW-1185">Reference proteome</keyword>
<feature type="region of interest" description="Disordered" evidence="4">
    <location>
        <begin position="461"/>
        <end position="483"/>
    </location>
</feature>
<feature type="transmembrane region" description="Helical" evidence="5">
    <location>
        <begin position="247"/>
        <end position="272"/>
    </location>
</feature>
<protein>
    <submittedName>
        <fullName evidence="7">PyrBI protein</fullName>
    </submittedName>
</protein>
<dbReference type="InterPro" id="IPR002801">
    <property type="entry name" value="Asp_carbamoylTrfase_reg"/>
</dbReference>
<dbReference type="PANTHER" id="PTHR35805">
    <property type="entry name" value="ASPARTATE CARBAMOYLTRANSFERASE REGULATORY CHAIN"/>
    <property type="match status" value="1"/>
</dbReference>
<evidence type="ECO:0000256" key="5">
    <source>
        <dbReference type="SAM" id="Phobius"/>
    </source>
</evidence>
<dbReference type="Pfam" id="PF03407">
    <property type="entry name" value="Nucleotid_trans"/>
    <property type="match status" value="1"/>
</dbReference>
<gene>
    <name evidence="7" type="primary">pyrBI</name>
    <name evidence="7" type="ORF">SPIL2461_LOCUS19949</name>
</gene>
<dbReference type="Gene3D" id="3.30.70.140">
    <property type="entry name" value="Aspartate carbamoyltransferase regulatory subunit, N-terminal domain"/>
    <property type="match status" value="1"/>
</dbReference>
<feature type="transmembrane region" description="Helical" evidence="5">
    <location>
        <begin position="38"/>
        <end position="60"/>
    </location>
</feature>
<dbReference type="InterPro" id="IPR006132">
    <property type="entry name" value="Asp/Orn_carbamoyltranf_P-bd"/>
</dbReference>
<reference evidence="7" key="1">
    <citation type="submission" date="2021-02" db="EMBL/GenBank/DDBJ databases">
        <authorList>
            <person name="Dougan E. K."/>
            <person name="Rhodes N."/>
            <person name="Thang M."/>
            <person name="Chan C."/>
        </authorList>
    </citation>
    <scope>NUCLEOTIDE SEQUENCE</scope>
</reference>
<feature type="transmembrane region" description="Helical" evidence="5">
    <location>
        <begin position="413"/>
        <end position="430"/>
    </location>
</feature>
<dbReference type="OrthoDB" id="424358at2759"/>
<dbReference type="GO" id="GO:0016597">
    <property type="term" value="F:amino acid binding"/>
    <property type="evidence" value="ECO:0007669"/>
    <property type="project" value="InterPro"/>
</dbReference>
<evidence type="ECO:0000256" key="1">
    <source>
        <dbReference type="ARBA" id="ARBA00004141"/>
    </source>
</evidence>
<dbReference type="Proteomes" id="UP000649617">
    <property type="component" value="Unassembled WGS sequence"/>
</dbReference>
<feature type="transmembrane region" description="Helical" evidence="5">
    <location>
        <begin position="213"/>
        <end position="235"/>
    </location>
</feature>
<name>A0A812WTG6_SYMPI</name>
<dbReference type="InterPro" id="IPR020846">
    <property type="entry name" value="MFS_dom"/>
</dbReference>
<proteinExistence type="inferred from homology"/>
<keyword evidence="5" id="KW-1133">Transmembrane helix</keyword>
<dbReference type="InterPro" id="IPR002082">
    <property type="entry name" value="Asp_carbamoyltransf"/>
</dbReference>
<comment type="subcellular location">
    <subcellularLocation>
        <location evidence="1">Membrane</location>
        <topology evidence="1">Multi-pass membrane protein</topology>
    </subcellularLocation>
</comment>
<feature type="transmembrane region" description="Helical" evidence="5">
    <location>
        <begin position="126"/>
        <end position="153"/>
    </location>
</feature>
<accession>A0A812WTG6</accession>
<keyword evidence="5" id="KW-0812">Transmembrane</keyword>
<dbReference type="SUPFAM" id="SSF103473">
    <property type="entry name" value="MFS general substrate transporter"/>
    <property type="match status" value="1"/>
</dbReference>
<evidence type="ECO:0000313" key="7">
    <source>
        <dbReference type="EMBL" id="CAE7706446.1"/>
    </source>
</evidence>
<dbReference type="InterPro" id="IPR029044">
    <property type="entry name" value="Nucleotide-diphossugar_trans"/>
</dbReference>
<dbReference type="EMBL" id="CAJNIZ010044970">
    <property type="protein sequence ID" value="CAE7706446.1"/>
    <property type="molecule type" value="Genomic_DNA"/>
</dbReference>
<dbReference type="PANTHER" id="PTHR35805:SF1">
    <property type="entry name" value="ASPARTATE CARBAMOYLTRANSFERASE REGULATORY CHAIN"/>
    <property type="match status" value="1"/>
</dbReference>
<dbReference type="PROSITE" id="PS50850">
    <property type="entry name" value="MFS"/>
    <property type="match status" value="1"/>
</dbReference>
<dbReference type="GO" id="GO:0006520">
    <property type="term" value="P:amino acid metabolic process"/>
    <property type="evidence" value="ECO:0007669"/>
    <property type="project" value="InterPro"/>
</dbReference>
<dbReference type="InterPro" id="IPR006130">
    <property type="entry name" value="Asp/Orn_carbamoylTrfase"/>
</dbReference>
<dbReference type="GO" id="GO:0022857">
    <property type="term" value="F:transmembrane transporter activity"/>
    <property type="evidence" value="ECO:0007669"/>
    <property type="project" value="InterPro"/>
</dbReference>
<dbReference type="PRINTS" id="PR00101">
    <property type="entry name" value="ATCASE"/>
</dbReference>
<dbReference type="PROSITE" id="PS00097">
    <property type="entry name" value="CARBAMOYLTRANSFERASE"/>
    <property type="match status" value="1"/>
</dbReference>
<dbReference type="SUPFAM" id="SSF53671">
    <property type="entry name" value="Aspartate/ornithine carbamoyltransferase"/>
    <property type="match status" value="1"/>
</dbReference>
<dbReference type="GO" id="GO:0006207">
    <property type="term" value="P:'de novo' pyrimidine nucleobase biosynthetic process"/>
    <property type="evidence" value="ECO:0007669"/>
    <property type="project" value="InterPro"/>
</dbReference>
<feature type="transmembrane region" description="Helical" evidence="5">
    <location>
        <begin position="159"/>
        <end position="181"/>
    </location>
</feature>
<comment type="caution">
    <text evidence="7">The sequence shown here is derived from an EMBL/GenBank/DDBJ whole genome shotgun (WGS) entry which is preliminary data.</text>
</comment>
<evidence type="ECO:0000256" key="3">
    <source>
        <dbReference type="ARBA" id="ARBA00022679"/>
    </source>
</evidence>
<dbReference type="NCBIfam" id="TIGR00670">
    <property type="entry name" value="asp_carb_tr"/>
    <property type="match status" value="1"/>
</dbReference>
<organism evidence="7 8">
    <name type="scientific">Symbiodinium pilosum</name>
    <name type="common">Dinoflagellate</name>
    <dbReference type="NCBI Taxonomy" id="2952"/>
    <lineage>
        <taxon>Eukaryota</taxon>
        <taxon>Sar</taxon>
        <taxon>Alveolata</taxon>
        <taxon>Dinophyceae</taxon>
        <taxon>Suessiales</taxon>
        <taxon>Symbiodiniaceae</taxon>
        <taxon>Symbiodinium</taxon>
    </lineage>
</organism>
<feature type="domain" description="Major facilitator superfamily (MFS) profile" evidence="6">
    <location>
        <begin position="2"/>
        <end position="431"/>
    </location>
</feature>
<dbReference type="InterPro" id="IPR036259">
    <property type="entry name" value="MFS_trans_sf"/>
</dbReference>
<feature type="transmembrane region" description="Helical" evidence="5">
    <location>
        <begin position="67"/>
        <end position="85"/>
    </location>
</feature>
<keyword evidence="3" id="KW-0808">Transferase</keyword>
<feature type="transmembrane region" description="Helical" evidence="5">
    <location>
        <begin position="315"/>
        <end position="333"/>
    </location>
</feature>
<dbReference type="InterPro" id="IPR004147">
    <property type="entry name" value="ABC1_dom"/>
</dbReference>
<dbReference type="GO" id="GO:0009347">
    <property type="term" value="C:aspartate carbamoyltransferase complex"/>
    <property type="evidence" value="ECO:0007669"/>
    <property type="project" value="InterPro"/>
</dbReference>
<evidence type="ECO:0000313" key="8">
    <source>
        <dbReference type="Proteomes" id="UP000649617"/>
    </source>
</evidence>
<dbReference type="Gene3D" id="3.40.50.1370">
    <property type="entry name" value="Aspartate/ornithine carbamoyltransferase"/>
    <property type="match status" value="2"/>
</dbReference>
<evidence type="ECO:0000259" key="6">
    <source>
        <dbReference type="PROSITE" id="PS50850"/>
    </source>
</evidence>
<feature type="transmembrane region" description="Helical" evidence="5">
    <location>
        <begin position="284"/>
        <end position="303"/>
    </location>
</feature>
<dbReference type="InterPro" id="IPR011701">
    <property type="entry name" value="MFS"/>
</dbReference>
<dbReference type="InterPro" id="IPR005069">
    <property type="entry name" value="Nucl-diP-sugar_transferase"/>
</dbReference>
<dbReference type="Pfam" id="PF07690">
    <property type="entry name" value="MFS_1"/>
    <property type="match status" value="1"/>
</dbReference>
<feature type="transmembrane region" description="Helical" evidence="5">
    <location>
        <begin position="91"/>
        <end position="114"/>
    </location>
</feature>
<dbReference type="GO" id="GO:0016020">
    <property type="term" value="C:membrane"/>
    <property type="evidence" value="ECO:0007669"/>
    <property type="project" value="UniProtKB-SubCell"/>
</dbReference>
<dbReference type="Pfam" id="PF03109">
    <property type="entry name" value="ABC1"/>
    <property type="match status" value="1"/>
</dbReference>
<dbReference type="InterPro" id="IPR036901">
    <property type="entry name" value="Asp/Orn_carbamoylTrfase_sf"/>
</dbReference>
<comment type="similarity">
    <text evidence="2">Belongs to the glycosyltransferase 77 family.</text>
</comment>
<evidence type="ECO:0000256" key="2">
    <source>
        <dbReference type="ARBA" id="ARBA00007033"/>
    </source>
</evidence>
<dbReference type="Gene3D" id="1.20.1250.20">
    <property type="entry name" value="MFS general substrate transporter like domains"/>
    <property type="match status" value="1"/>
</dbReference>
<keyword evidence="5" id="KW-0472">Membrane</keyword>
<dbReference type="GO" id="GO:0004070">
    <property type="term" value="F:aspartate carbamoyltransferase activity"/>
    <property type="evidence" value="ECO:0007669"/>
    <property type="project" value="InterPro"/>
</dbReference>
<dbReference type="Pfam" id="PF02729">
    <property type="entry name" value="OTCace_N"/>
    <property type="match status" value="1"/>
</dbReference>
<evidence type="ECO:0000256" key="4">
    <source>
        <dbReference type="SAM" id="MobiDB-lite"/>
    </source>
</evidence>
<sequence length="2181" mass="245663">MEMVVLNLVMIMWNTDNWVLPAVYTEIARHFNASPGDLASLGLVRGIFESVFALPSGFLADKMPRPLLIGLGAVLWAAALVGVTFSPSLNWMIFFRAVNGIGLGIVQPLLYSLVADKSDTHGRGKAFGFLQFSGNVGQTAFTALATAIAGYQIISITGWQFALLIVAVLSAGVGILCSVLVSDHREHHDHRSMRAIICEETPKLQHIVCMPTFLVIIGQGVFGTAPWFAFSYLTMWLELNCFTHEQAAAIIACFNIGGALSGIVGGVALDIVARRFPEHGPPGLAQLAVFLSLPLFATILFGLGGLDHQSPRTSVIFGLIFLVTGTMISWCMVMNNKMFSDIVPKESYSYVYALDRAVEGPKIVVPALRKFARPNLLLRFHLRFANTLLDTCGTSEQKNEDCSPDDAMKLGKGIFVVSAVAFTACFTPAADYSGQLSILLVCVSKGFTFYGVGHYTYPRDRRAIRHQQDSDKSSSEAEEPEKRHDCKMILMGDGASARMLLPLPREYFQEIAGPEKLVILSWTTGAPADPGEKGSRTAIAVNLALSIRKYAPHLERRFAYISMDTVAHKVMQEHGFNSVLCEAGPCRSKDLKDDIWKMRWYLMLTLTEFGLRVLVVDADIVFLGDPTKELAGDSDMEVMTDHFFPEKHLWEPWVRVEDHINTGFVLIKPTRPIRLLLADFLDENWQSEQGGVRRDGMDQRVFNHFIVRRMAADTPLVVGRYNGKVFGRPQNIVPTWPWRQASIRILDPARIAHGMNFFWRRAHLLDPKIGPLPVVAHVNGADPKEYFLRDRQVWFLDDWHERINASVRFLLYHHPGGQSLQRDFTTLSAAVEVAKLLGRRLVLPSTMNCRNAPSYYVWNLNVTVQRDAESGNCTFDYFSWAKNLLDAHAGFVIESSVRHAPEFLHLEEESGMSLPPISAWPRLSHRGAARWLTQDMPETFAAVLRVEDDILQVRDALRQSLESSEWDSMTCIFQQFPHQVNVCRDDRYVGRFGKGAQCDPLPGQAACGLHGFNCCMSFWGYSEKLEIFTGARWDLPCNCGLGDGCVKTKEHKIDREDQQYMRHCCAHQQEPNAQEHCMLVPEQQPMTIYGDSHFYSSYLLNDFLDGHIDPARALQRCSDHRAGTLLDSDPGRALLHCGTMIAGLALWRGRYDRAFKWLEHIHWARRRQGTPSPLSWDTGRASSSIAEADVGSEWKLRHDLEQLRYLSRQPRRQQVSPYAPLLSPQAAGQLAEASAELLQIFQRGLMDQKVPALRWILGLRSQELSGRLVINQNSQRPFDANMAGRHGTRHWAGQVEALVQRVGGVRFGFGLASILLSYCLTPIRNPFGTDEERMREIKRSSLAESHFKGTLSGFAGYAFLVSGCRGCSDIVRFDEVFAVLLDECPEESFEVVQDIVEAERRAGSGDVFQEFETHAVAAASIAQVHFAKLLDGTEVAVKVQYPDVERFFYMDVATVSFAMQLLGMGSQVQEIFSTMQVGAGDGPRLSRHFFETSFGRMFVFEERLRGIPIRKHAMPLMKMSLGCRAQEFAEAHGMTWEELKRGLELLLRGTCKFGLPQLLQALRMGRVTECQSNILAAGIKVRNLACRIAGCCAEGICRIAIVNDLTLDEQWYVYHKTRELKEAVKNGENLDRFRLQNREAAVYTIFMEDSTRTKESFRNAAEFHGLKVNVFDAKTSSFQKNETITDTIKMLCGYSTGQSLFVIRSKVEGVCRWLEEAIWKYCKQRGFPRASFINAGDGRHEHPSQEMLDEFSFLEQKGWDTSSIHLALLGDLFHGRTVHSKVDGLRIYRKVFVDLIAPSELALPKMYEDRMVARGYVVRKFASIDDYLAQEKVAKIWYFTRLQLERMGDKVLEKSKELRKAVTMRQDFLDKLPQGVKFFHPLPRDARHPTLPYWLDSTELNGWDQQSQNGYFTRIVLLGMLGGHFGEDYRVDLKADSRQPGSPMLFSPSFPGDFSPTGQRTSMELPEDLDLGYSPALMAATDFIKEVAFSLPDITSPEKVSQEVGLVPIANGIVIENLAAGQSIEQVWSLMYMVRDILDLHHVGGQGVRTSDETSGTGSGFIAVPDVDISSWDRQPLKRLAAMAPGSTLKVVKEGAVEREFRLQVPPRVYNFKDISCKNTACVSHPKNMQHEVEPFFERCRSGDGQRQDDAMAFNCKYCETQHNFWEIWNYEFYRPSEFTL</sequence>
<dbReference type="SUPFAM" id="SSF53448">
    <property type="entry name" value="Nucleotide-diphospho-sugar transferases"/>
    <property type="match status" value="1"/>
</dbReference>